<evidence type="ECO:0000256" key="1">
    <source>
        <dbReference type="ARBA" id="ARBA00009437"/>
    </source>
</evidence>
<keyword evidence="2" id="KW-0805">Transcription regulation</keyword>
<dbReference type="Pfam" id="PF03466">
    <property type="entry name" value="LysR_substrate"/>
    <property type="match status" value="1"/>
</dbReference>
<evidence type="ECO:0000256" key="3">
    <source>
        <dbReference type="ARBA" id="ARBA00023125"/>
    </source>
</evidence>
<dbReference type="CDD" id="cd05466">
    <property type="entry name" value="PBP2_LTTR_substrate"/>
    <property type="match status" value="1"/>
</dbReference>
<dbReference type="InterPro" id="IPR000847">
    <property type="entry name" value="LysR_HTH_N"/>
</dbReference>
<dbReference type="InterPro" id="IPR005119">
    <property type="entry name" value="LysR_subst-bd"/>
</dbReference>
<feature type="domain" description="HTH lysR-type" evidence="5">
    <location>
        <begin position="1"/>
        <end position="58"/>
    </location>
</feature>
<evidence type="ECO:0000256" key="2">
    <source>
        <dbReference type="ARBA" id="ARBA00023015"/>
    </source>
</evidence>
<dbReference type="PANTHER" id="PTHR30126:SF2">
    <property type="entry name" value="HTH-TYPE TRANSCRIPTIONAL REGULATOR YJIE"/>
    <property type="match status" value="1"/>
</dbReference>
<dbReference type="InterPro" id="IPR036390">
    <property type="entry name" value="WH_DNA-bd_sf"/>
</dbReference>
<dbReference type="InterPro" id="IPR036388">
    <property type="entry name" value="WH-like_DNA-bd_sf"/>
</dbReference>
<organism evidence="6">
    <name type="scientific">metagenome</name>
    <dbReference type="NCBI Taxonomy" id="256318"/>
    <lineage>
        <taxon>unclassified sequences</taxon>
        <taxon>metagenomes</taxon>
    </lineage>
</organism>
<accession>A0A380T891</accession>
<keyword evidence="3" id="KW-0238">DNA-binding</keyword>
<dbReference type="EMBL" id="UIDG01000001">
    <property type="protein sequence ID" value="SUS03390.1"/>
    <property type="molecule type" value="Genomic_DNA"/>
</dbReference>
<dbReference type="Gene3D" id="1.10.10.10">
    <property type="entry name" value="Winged helix-like DNA-binding domain superfamily/Winged helix DNA-binding domain"/>
    <property type="match status" value="1"/>
</dbReference>
<dbReference type="Gene3D" id="3.40.190.10">
    <property type="entry name" value="Periplasmic binding protein-like II"/>
    <property type="match status" value="2"/>
</dbReference>
<reference evidence="6" key="1">
    <citation type="submission" date="2018-07" db="EMBL/GenBank/DDBJ databases">
        <authorList>
            <person name="Quirk P.G."/>
            <person name="Krulwich T.A."/>
        </authorList>
    </citation>
    <scope>NUCLEOTIDE SEQUENCE</scope>
</reference>
<dbReference type="FunFam" id="1.10.10.10:FF:000001">
    <property type="entry name" value="LysR family transcriptional regulator"/>
    <property type="match status" value="1"/>
</dbReference>
<comment type="similarity">
    <text evidence="1">Belongs to the LysR transcriptional regulatory family.</text>
</comment>
<protein>
    <submittedName>
        <fullName evidence="6">LysR family transcriptional regulator</fullName>
    </submittedName>
</protein>
<proteinExistence type="inferred from homology"/>
<dbReference type="GO" id="GO:0003700">
    <property type="term" value="F:DNA-binding transcription factor activity"/>
    <property type="evidence" value="ECO:0007669"/>
    <property type="project" value="InterPro"/>
</dbReference>
<gene>
    <name evidence="6" type="ORF">DF3PB_10142</name>
</gene>
<dbReference type="Pfam" id="PF00126">
    <property type="entry name" value="HTH_1"/>
    <property type="match status" value="1"/>
</dbReference>
<dbReference type="SUPFAM" id="SSF53850">
    <property type="entry name" value="Periplasmic binding protein-like II"/>
    <property type="match status" value="1"/>
</dbReference>
<evidence type="ECO:0000256" key="4">
    <source>
        <dbReference type="ARBA" id="ARBA00023163"/>
    </source>
</evidence>
<dbReference type="AlphaFoldDB" id="A0A380T891"/>
<evidence type="ECO:0000313" key="6">
    <source>
        <dbReference type="EMBL" id="SUS03390.1"/>
    </source>
</evidence>
<dbReference type="SUPFAM" id="SSF46785">
    <property type="entry name" value="Winged helix' DNA-binding domain"/>
    <property type="match status" value="1"/>
</dbReference>
<sequence length="301" mass="32962">METAWLEDFLALVETRSFSRAAERRGVSQPSLSRRIRALEDWIGDSLFDRSTHTVKLTGAGERFHPVAEDVLRRLQLGREEARAAGLAASETLRFAATHVLSLTFFPQWLRGPETGVPPNATIVLTADSMAACERLMIEGAAQFLLCHHHETTPTRFGSDFRSLVLGHDRLLPVASPRLIASTAPDSRPLLAYTAESGMGRILASAWALKGRTPASRPALASHLASVLAAFARDGRGVAWAPLSLVEDDLASGLLARAGRPEDEIEIEIRLWRPRARQAPAAEAFWSRQVRKHERRGAAAG</sequence>
<dbReference type="PROSITE" id="PS50931">
    <property type="entry name" value="HTH_LYSR"/>
    <property type="match status" value="1"/>
</dbReference>
<evidence type="ECO:0000259" key="5">
    <source>
        <dbReference type="PROSITE" id="PS50931"/>
    </source>
</evidence>
<name>A0A380T891_9ZZZZ</name>
<keyword evidence="4" id="KW-0804">Transcription</keyword>
<dbReference type="GO" id="GO:0000976">
    <property type="term" value="F:transcription cis-regulatory region binding"/>
    <property type="evidence" value="ECO:0007669"/>
    <property type="project" value="TreeGrafter"/>
</dbReference>
<dbReference type="PRINTS" id="PR00039">
    <property type="entry name" value="HTHLYSR"/>
</dbReference>
<dbReference type="PANTHER" id="PTHR30126">
    <property type="entry name" value="HTH-TYPE TRANSCRIPTIONAL REGULATOR"/>
    <property type="match status" value="1"/>
</dbReference>